<dbReference type="EMBL" id="BSXW01001096">
    <property type="protein sequence ID" value="GMF33626.1"/>
    <property type="molecule type" value="Genomic_DNA"/>
</dbReference>
<accession>A0A9W6X8E6</accession>
<comment type="caution">
    <text evidence="3">The sequence shown here is derived from an EMBL/GenBank/DDBJ whole genome shotgun (WGS) entry which is preliminary data.</text>
</comment>
<feature type="coiled-coil region" evidence="1">
    <location>
        <begin position="39"/>
        <end position="66"/>
    </location>
</feature>
<dbReference type="PANTHER" id="PTHR46148:SF52">
    <property type="entry name" value="OS04G0603800 PROTEIN"/>
    <property type="match status" value="1"/>
</dbReference>
<evidence type="ECO:0000313" key="3">
    <source>
        <dbReference type="EMBL" id="GMF33626.1"/>
    </source>
</evidence>
<reference evidence="3" key="1">
    <citation type="submission" date="2023-04" db="EMBL/GenBank/DDBJ databases">
        <title>Phytophthora lilii NBRC 32176.</title>
        <authorList>
            <person name="Ichikawa N."/>
            <person name="Sato H."/>
            <person name="Tonouchi N."/>
        </authorList>
    </citation>
    <scope>NUCLEOTIDE SEQUENCE</scope>
    <source>
        <strain evidence="3">NBRC 32176</strain>
    </source>
</reference>
<organism evidence="3 4">
    <name type="scientific">Phytophthora lilii</name>
    <dbReference type="NCBI Taxonomy" id="2077276"/>
    <lineage>
        <taxon>Eukaryota</taxon>
        <taxon>Sar</taxon>
        <taxon>Stramenopiles</taxon>
        <taxon>Oomycota</taxon>
        <taxon>Peronosporomycetes</taxon>
        <taxon>Peronosporales</taxon>
        <taxon>Peronosporaceae</taxon>
        <taxon>Phytophthora</taxon>
    </lineage>
</organism>
<evidence type="ECO:0000259" key="2">
    <source>
        <dbReference type="Pfam" id="PF24626"/>
    </source>
</evidence>
<dbReference type="OrthoDB" id="127748at2759"/>
<name>A0A9W6X8E6_9STRA</name>
<evidence type="ECO:0000256" key="1">
    <source>
        <dbReference type="SAM" id="Coils"/>
    </source>
</evidence>
<feature type="domain" description="Tf2-1-like SH3-like" evidence="2">
    <location>
        <begin position="76"/>
        <end position="139"/>
    </location>
</feature>
<dbReference type="Proteomes" id="UP001165083">
    <property type="component" value="Unassembled WGS sequence"/>
</dbReference>
<sequence length="150" mass="17340">MSPFEADLGYPPITPARWKSVKESKVWNDTAQTLSKEFLEHQQDVLAKARRSLQAAQDRMSNYYDKNRPVQEFKIGDRVLLSTNNLATFHAGTTKKKLGPKWIGPYAVSEKIGHDYYRLELPTRVKLHPVFHTSMLKPYIQSDCLEQTIF</sequence>
<dbReference type="Pfam" id="PF24626">
    <property type="entry name" value="SH3_Tf2-1"/>
    <property type="match status" value="1"/>
</dbReference>
<keyword evidence="1" id="KW-0175">Coiled coil</keyword>
<dbReference type="PANTHER" id="PTHR46148">
    <property type="entry name" value="CHROMO DOMAIN-CONTAINING PROTEIN"/>
    <property type="match status" value="1"/>
</dbReference>
<dbReference type="AlphaFoldDB" id="A0A9W6X8E6"/>
<protein>
    <submittedName>
        <fullName evidence="3">Unnamed protein product</fullName>
    </submittedName>
</protein>
<evidence type="ECO:0000313" key="4">
    <source>
        <dbReference type="Proteomes" id="UP001165083"/>
    </source>
</evidence>
<gene>
    <name evidence="3" type="ORF">Plil01_001433300</name>
</gene>
<proteinExistence type="predicted"/>
<keyword evidence="4" id="KW-1185">Reference proteome</keyword>
<dbReference type="InterPro" id="IPR056924">
    <property type="entry name" value="SH3_Tf2-1"/>
</dbReference>